<accession>A0A316TMV6</accession>
<reference evidence="1 2" key="1">
    <citation type="submission" date="2018-05" db="EMBL/GenBank/DDBJ databases">
        <title>Rhodohalobacter halophilus gen. nov., sp. nov., a moderately halophilic member of the family Balneolaceae.</title>
        <authorList>
            <person name="Liu Z.-W."/>
        </authorList>
    </citation>
    <scope>NUCLEOTIDE SEQUENCE [LARGE SCALE GENOMIC DNA]</scope>
    <source>
        <strain evidence="1 2">8A47</strain>
    </source>
</reference>
<comment type="caution">
    <text evidence="1">The sequence shown here is derived from an EMBL/GenBank/DDBJ whole genome shotgun (WGS) entry which is preliminary data.</text>
</comment>
<dbReference type="AlphaFoldDB" id="A0A316TMV6"/>
<dbReference type="Proteomes" id="UP000245533">
    <property type="component" value="Unassembled WGS sequence"/>
</dbReference>
<evidence type="ECO:0000313" key="1">
    <source>
        <dbReference type="EMBL" id="PWN05108.1"/>
    </source>
</evidence>
<gene>
    <name evidence="1" type="ORF">DDZ15_16265</name>
</gene>
<evidence type="ECO:0000313" key="2">
    <source>
        <dbReference type="Proteomes" id="UP000245533"/>
    </source>
</evidence>
<name>A0A316TMV6_9BACT</name>
<protein>
    <submittedName>
        <fullName evidence="1">Uncharacterized protein</fullName>
    </submittedName>
</protein>
<organism evidence="1 2">
    <name type="scientific">Rhodohalobacter mucosus</name>
    <dbReference type="NCBI Taxonomy" id="2079485"/>
    <lineage>
        <taxon>Bacteria</taxon>
        <taxon>Pseudomonadati</taxon>
        <taxon>Balneolota</taxon>
        <taxon>Balneolia</taxon>
        <taxon>Balneolales</taxon>
        <taxon>Balneolaceae</taxon>
        <taxon>Rhodohalobacter</taxon>
    </lineage>
</organism>
<dbReference type="EMBL" id="QGGB01000012">
    <property type="protein sequence ID" value="PWN05108.1"/>
    <property type="molecule type" value="Genomic_DNA"/>
</dbReference>
<keyword evidence="2" id="KW-1185">Reference proteome</keyword>
<proteinExistence type="predicted"/>
<sequence>MGIDFGLELCCSIPHVPEEHLIGSPPGASGHNLRARSWKNHEIYYGGASKNPGEGMKHWAFQPSAFLVIQPLDTIVSVGINCVSGLNCLRFPNPALCTGLLIAALSALGCIGQELAARKNLFLSLGFSCAAAAPPCLVIPIVA</sequence>